<dbReference type="OrthoDB" id="186203at2157"/>
<dbReference type="AlphaFoldDB" id="F8DCY8"/>
<protein>
    <submittedName>
        <fullName evidence="2">Uncharacterized protein</fullName>
    </submittedName>
</protein>
<reference evidence="2 3" key="1">
    <citation type="journal article" date="2012" name="Stand. Genomic Sci.">
        <title>Complete genome sequence of Halopiger xanaduensis type strain (SH-6(T)).</title>
        <authorList>
            <person name="Anderson I."/>
            <person name="Tindall B.J."/>
            <person name="Rohde M."/>
            <person name="Lucas S."/>
            <person name="Han J."/>
            <person name="Lapidus A."/>
            <person name="Cheng J.F."/>
            <person name="Goodwin L."/>
            <person name="Pitluck S."/>
            <person name="Peters L."/>
            <person name="Pati A."/>
            <person name="Mikhailova N."/>
            <person name="Pagani I."/>
            <person name="Teshima H."/>
            <person name="Han C."/>
            <person name="Tapia R."/>
            <person name="Land M."/>
            <person name="Woyke T."/>
            <person name="Klenk H.P."/>
            <person name="Kyrpides N."/>
            <person name="Ivanova N."/>
        </authorList>
    </citation>
    <scope>NUCLEOTIDE SEQUENCE [LARGE SCALE GENOMIC DNA]</scope>
    <source>
        <strain evidence="3">DSM 18323 / JCM 14033 / SH-6</strain>
    </source>
</reference>
<dbReference type="GeneID" id="10798793"/>
<keyword evidence="3" id="KW-1185">Reference proteome</keyword>
<gene>
    <name evidence="2" type="ordered locus">Halxa_3851</name>
</gene>
<proteinExistence type="predicted"/>
<dbReference type="eggNOG" id="arCOG11845">
    <property type="taxonomic scope" value="Archaea"/>
</dbReference>
<name>F8DCY8_HALXS</name>
<accession>F8DCY8</accession>
<sequence length="200" mass="20194">MSITVNVEGNQNIRVAEQLVGTAPSNQVEFAAEGTITVTPALLERFEGASLQPAELELAVADSETVVVDLSGAASLYLETVDVGVETPGTGDLSPGTDAIGSSTNGGTETSDTQPGAIAFTVEGTIADVPPATLESLADASSGPTIATVTFAVEEPTRSDGGSEADVLLEIDLLGYGLAVYRDGRIDVGRGGLADDVGLL</sequence>
<dbReference type="HOGENOM" id="CLU_1381440_0_0_2"/>
<dbReference type="EMBL" id="CP002839">
    <property type="protein sequence ID" value="AEH38456.1"/>
    <property type="molecule type" value="Genomic_DNA"/>
</dbReference>
<evidence type="ECO:0000256" key="1">
    <source>
        <dbReference type="SAM" id="MobiDB-lite"/>
    </source>
</evidence>
<feature type="region of interest" description="Disordered" evidence="1">
    <location>
        <begin position="87"/>
        <end position="114"/>
    </location>
</feature>
<evidence type="ECO:0000313" key="3">
    <source>
        <dbReference type="Proteomes" id="UP000006794"/>
    </source>
</evidence>
<feature type="compositionally biased region" description="Polar residues" evidence="1">
    <location>
        <begin position="100"/>
        <end position="114"/>
    </location>
</feature>
<dbReference type="Proteomes" id="UP000006794">
    <property type="component" value="Chromosome"/>
</dbReference>
<evidence type="ECO:0000313" key="2">
    <source>
        <dbReference type="EMBL" id="AEH38456.1"/>
    </source>
</evidence>
<organism evidence="2 3">
    <name type="scientific">Halopiger xanaduensis (strain DSM 18323 / JCM 14033 / SH-6)</name>
    <dbReference type="NCBI Taxonomy" id="797210"/>
    <lineage>
        <taxon>Archaea</taxon>
        <taxon>Methanobacteriati</taxon>
        <taxon>Methanobacteriota</taxon>
        <taxon>Stenosarchaea group</taxon>
        <taxon>Halobacteria</taxon>
        <taxon>Halobacteriales</taxon>
        <taxon>Natrialbaceae</taxon>
        <taxon>Halopiger</taxon>
    </lineage>
</organism>
<dbReference type="KEGG" id="hxa:Halxa_3851"/>
<dbReference type="RefSeq" id="WP_013881342.1">
    <property type="nucleotide sequence ID" value="NC_015666.1"/>
</dbReference>